<dbReference type="EMBL" id="AOMB01000003">
    <property type="protein sequence ID" value="EMA41947.1"/>
    <property type="molecule type" value="Genomic_DNA"/>
</dbReference>
<dbReference type="eggNOG" id="ENOG502N5KA">
    <property type="taxonomic scope" value="Archaea"/>
</dbReference>
<sequence length="277" mass="31718">MMRRNTLVQIGLLAAGVVLVGIIVVTIWLGWTGRIDSRTASLVIGGVSAFASASLAIATYTTVLQNRRTVEELQKDREKPLAQDVLRQLVAPFKQQIEDHIDRMESDYPPWVQIWNTYGEQHATRFYQELSTDRASDTAVRKLRRDNPDLMKQIDKHNQSVRDVEETIEALLSRLDERVEVLLGERVADHMDINDEEIRVLSKCVLQGYSQDASSLYATELWEAYSGELQELKDEEIVAELSNTRSDYYSECQSIRDALLEYKMEIQQQYGISESDL</sequence>
<evidence type="ECO:0000313" key="2">
    <source>
        <dbReference type="EMBL" id="EMA41947.1"/>
    </source>
</evidence>
<keyword evidence="1" id="KW-0812">Transmembrane</keyword>
<comment type="caution">
    <text evidence="2">The sequence shown here is derived from an EMBL/GenBank/DDBJ whole genome shotgun (WGS) entry which is preliminary data.</text>
</comment>
<dbReference type="RefSeq" id="WP_007689607.1">
    <property type="nucleotide sequence ID" value="NZ_AOMB01000003.1"/>
</dbReference>
<reference evidence="2 3" key="1">
    <citation type="journal article" date="2014" name="PLoS Genet.">
        <title>Phylogenetically driven sequencing of extremely halophilic archaea reveals strategies for static and dynamic osmo-response.</title>
        <authorList>
            <person name="Becker E.A."/>
            <person name="Seitzer P.M."/>
            <person name="Tritt A."/>
            <person name="Larsen D."/>
            <person name="Krusor M."/>
            <person name="Yao A.I."/>
            <person name="Wu D."/>
            <person name="Madern D."/>
            <person name="Eisen J.A."/>
            <person name="Darling A.E."/>
            <person name="Facciotti M.T."/>
        </authorList>
    </citation>
    <scope>NUCLEOTIDE SEQUENCE [LARGE SCALE GENOMIC DNA]</scope>
    <source>
        <strain evidence="2 3">100A6</strain>
    </source>
</reference>
<organism evidence="2 3">
    <name type="scientific">Halococcus hamelinensis 100A6</name>
    <dbReference type="NCBI Taxonomy" id="1132509"/>
    <lineage>
        <taxon>Archaea</taxon>
        <taxon>Methanobacteriati</taxon>
        <taxon>Methanobacteriota</taxon>
        <taxon>Stenosarchaea group</taxon>
        <taxon>Halobacteria</taxon>
        <taxon>Halobacteriales</taxon>
        <taxon>Halococcaceae</taxon>
        <taxon>Halococcus</taxon>
    </lineage>
</organism>
<feature type="transmembrane region" description="Helical" evidence="1">
    <location>
        <begin position="12"/>
        <end position="31"/>
    </location>
</feature>
<dbReference type="Proteomes" id="UP000011566">
    <property type="component" value="Unassembled WGS sequence"/>
</dbReference>
<accession>M0M803</accession>
<keyword evidence="1" id="KW-1133">Transmembrane helix</keyword>
<feature type="transmembrane region" description="Helical" evidence="1">
    <location>
        <begin position="43"/>
        <end position="64"/>
    </location>
</feature>
<keyword evidence="1" id="KW-0472">Membrane</keyword>
<dbReference type="AlphaFoldDB" id="M0M803"/>
<evidence type="ECO:0000313" key="3">
    <source>
        <dbReference type="Proteomes" id="UP000011566"/>
    </source>
</evidence>
<keyword evidence="3" id="KW-1185">Reference proteome</keyword>
<dbReference type="OrthoDB" id="386914at2157"/>
<gene>
    <name evidence="2" type="ORF">C447_00115</name>
</gene>
<evidence type="ECO:0000256" key="1">
    <source>
        <dbReference type="SAM" id="Phobius"/>
    </source>
</evidence>
<name>M0M803_9EURY</name>
<proteinExistence type="predicted"/>
<protein>
    <submittedName>
        <fullName evidence="2">Uncharacterized protein</fullName>
    </submittedName>
</protein>
<dbReference type="PATRIC" id="fig|1132509.6.peg.22"/>